<reference evidence="9" key="1">
    <citation type="journal article" date="2017" name="Genome Biol.">
        <title>Comparative genomics reveals high biological diversity and specific adaptations in the industrially and medically important fungal genus Aspergillus.</title>
        <authorList>
            <person name="de Vries R.P."/>
            <person name="Riley R."/>
            <person name="Wiebenga A."/>
            <person name="Aguilar-Osorio G."/>
            <person name="Amillis S."/>
            <person name="Uchima C.A."/>
            <person name="Anderluh G."/>
            <person name="Asadollahi M."/>
            <person name="Askin M."/>
            <person name="Barry K."/>
            <person name="Battaglia E."/>
            <person name="Bayram O."/>
            <person name="Benocci T."/>
            <person name="Braus-Stromeyer S.A."/>
            <person name="Caldana C."/>
            <person name="Canovas D."/>
            <person name="Cerqueira G.C."/>
            <person name="Chen F."/>
            <person name="Chen W."/>
            <person name="Choi C."/>
            <person name="Clum A."/>
            <person name="Dos Santos R.A."/>
            <person name="Damasio A.R."/>
            <person name="Diallinas G."/>
            <person name="Emri T."/>
            <person name="Fekete E."/>
            <person name="Flipphi M."/>
            <person name="Freyberg S."/>
            <person name="Gallo A."/>
            <person name="Gournas C."/>
            <person name="Habgood R."/>
            <person name="Hainaut M."/>
            <person name="Harispe M.L."/>
            <person name="Henrissat B."/>
            <person name="Hilden K.S."/>
            <person name="Hope R."/>
            <person name="Hossain A."/>
            <person name="Karabika E."/>
            <person name="Karaffa L."/>
            <person name="Karanyi Z."/>
            <person name="Krasevec N."/>
            <person name="Kuo A."/>
            <person name="Kusch H."/>
            <person name="LaButti K."/>
            <person name="Lagendijk E.L."/>
            <person name="Lapidus A."/>
            <person name="Levasseur A."/>
            <person name="Lindquist E."/>
            <person name="Lipzen A."/>
            <person name="Logrieco A.F."/>
            <person name="MacCabe A."/>
            <person name="Maekelae M.R."/>
            <person name="Malavazi I."/>
            <person name="Melin P."/>
            <person name="Meyer V."/>
            <person name="Mielnichuk N."/>
            <person name="Miskei M."/>
            <person name="Molnar A.P."/>
            <person name="Mule G."/>
            <person name="Ngan C.Y."/>
            <person name="Orejas M."/>
            <person name="Orosz E."/>
            <person name="Ouedraogo J.P."/>
            <person name="Overkamp K.M."/>
            <person name="Park H.-S."/>
            <person name="Perrone G."/>
            <person name="Piumi F."/>
            <person name="Punt P.J."/>
            <person name="Ram A.F."/>
            <person name="Ramon A."/>
            <person name="Rauscher S."/>
            <person name="Record E."/>
            <person name="Riano-Pachon D.M."/>
            <person name="Robert V."/>
            <person name="Roehrig J."/>
            <person name="Ruller R."/>
            <person name="Salamov A."/>
            <person name="Salih N.S."/>
            <person name="Samson R.A."/>
            <person name="Sandor E."/>
            <person name="Sanguinetti M."/>
            <person name="Schuetze T."/>
            <person name="Sepcic K."/>
            <person name="Shelest E."/>
            <person name="Sherlock G."/>
            <person name="Sophianopoulou V."/>
            <person name="Squina F.M."/>
            <person name="Sun H."/>
            <person name="Susca A."/>
            <person name="Todd R.B."/>
            <person name="Tsang A."/>
            <person name="Unkles S.E."/>
            <person name="van de Wiele N."/>
            <person name="van Rossen-Uffink D."/>
            <person name="Oliveira J.V."/>
            <person name="Vesth T.C."/>
            <person name="Visser J."/>
            <person name="Yu J.-H."/>
            <person name="Zhou M."/>
            <person name="Andersen M.R."/>
            <person name="Archer D.B."/>
            <person name="Baker S.E."/>
            <person name="Benoit I."/>
            <person name="Brakhage A.A."/>
            <person name="Braus G.H."/>
            <person name="Fischer R."/>
            <person name="Frisvad J.C."/>
            <person name="Goldman G.H."/>
            <person name="Houbraken J."/>
            <person name="Oakley B."/>
            <person name="Pocsi I."/>
            <person name="Scazzocchio C."/>
            <person name="Seiboth B."/>
            <person name="vanKuyk P.A."/>
            <person name="Wortman J."/>
            <person name="Dyer P.S."/>
            <person name="Grigoriev I.V."/>
        </authorList>
    </citation>
    <scope>NUCLEOTIDE SEQUENCE [LARGE SCALE GENOMIC DNA]</scope>
    <source>
        <strain evidence="9">ATCC 16872 / CBS 172.66 / WB 5094</strain>
    </source>
</reference>
<dbReference type="AlphaFoldDB" id="A0A1L9X9N9"/>
<keyword evidence="4" id="KW-0804">Transcription</keyword>
<dbReference type="GO" id="GO:0045944">
    <property type="term" value="P:positive regulation of transcription by RNA polymerase II"/>
    <property type="evidence" value="ECO:0007669"/>
    <property type="project" value="TreeGrafter"/>
</dbReference>
<dbReference type="OMA" id="IASRGKW"/>
<name>A0A1L9X9N9_ASPA1</name>
<feature type="region of interest" description="Disordered" evidence="6">
    <location>
        <begin position="64"/>
        <end position="110"/>
    </location>
</feature>
<protein>
    <recommendedName>
        <fullName evidence="7">Zn(2)-C6 fungal-type domain-containing protein</fullName>
    </recommendedName>
</protein>
<dbReference type="SUPFAM" id="SSF57701">
    <property type="entry name" value="Zn2/Cys6 DNA-binding domain"/>
    <property type="match status" value="1"/>
</dbReference>
<evidence type="ECO:0000259" key="7">
    <source>
        <dbReference type="PROSITE" id="PS50048"/>
    </source>
</evidence>
<evidence type="ECO:0000256" key="4">
    <source>
        <dbReference type="ARBA" id="ARBA00023163"/>
    </source>
</evidence>
<dbReference type="PANTHER" id="PTHR37534">
    <property type="entry name" value="TRANSCRIPTIONAL ACTIVATOR PROTEIN UGA3"/>
    <property type="match status" value="1"/>
</dbReference>
<comment type="subcellular location">
    <subcellularLocation>
        <location evidence="1">Nucleus</location>
    </subcellularLocation>
</comment>
<dbReference type="GO" id="GO:0005634">
    <property type="term" value="C:nucleus"/>
    <property type="evidence" value="ECO:0007669"/>
    <property type="project" value="UniProtKB-SubCell"/>
</dbReference>
<dbReference type="InterPro" id="IPR001138">
    <property type="entry name" value="Zn2Cys6_DnaBD"/>
</dbReference>
<proteinExistence type="predicted"/>
<dbReference type="InterPro" id="IPR021858">
    <property type="entry name" value="Fun_TF"/>
</dbReference>
<dbReference type="STRING" id="690307.A0A1L9X9N9"/>
<dbReference type="CDD" id="cd00067">
    <property type="entry name" value="GAL4"/>
    <property type="match status" value="1"/>
</dbReference>
<dbReference type="RefSeq" id="XP_020061494.1">
    <property type="nucleotide sequence ID" value="XM_020195476.1"/>
</dbReference>
<dbReference type="Gene3D" id="4.10.240.10">
    <property type="entry name" value="Zn(2)-C6 fungal-type DNA-binding domain"/>
    <property type="match status" value="1"/>
</dbReference>
<dbReference type="GO" id="GO:0000981">
    <property type="term" value="F:DNA-binding transcription factor activity, RNA polymerase II-specific"/>
    <property type="evidence" value="ECO:0007669"/>
    <property type="project" value="InterPro"/>
</dbReference>
<feature type="domain" description="Zn(2)-C6 fungal-type" evidence="7">
    <location>
        <begin position="7"/>
        <end position="35"/>
    </location>
</feature>
<dbReference type="InterPro" id="IPR036864">
    <property type="entry name" value="Zn2-C6_fun-type_DNA-bd_sf"/>
</dbReference>
<dbReference type="GO" id="GO:0000976">
    <property type="term" value="F:transcription cis-regulatory region binding"/>
    <property type="evidence" value="ECO:0007669"/>
    <property type="project" value="TreeGrafter"/>
</dbReference>
<evidence type="ECO:0000313" key="8">
    <source>
        <dbReference type="EMBL" id="OJK05155.1"/>
    </source>
</evidence>
<evidence type="ECO:0000313" key="9">
    <source>
        <dbReference type="Proteomes" id="UP000184546"/>
    </source>
</evidence>
<keyword evidence="9" id="KW-1185">Reference proteome</keyword>
<evidence type="ECO:0000256" key="6">
    <source>
        <dbReference type="SAM" id="MobiDB-lite"/>
    </source>
</evidence>
<keyword evidence="2" id="KW-0805">Transcription regulation</keyword>
<evidence type="ECO:0000256" key="3">
    <source>
        <dbReference type="ARBA" id="ARBA00023125"/>
    </source>
</evidence>
<accession>A0A1L9X9N9</accession>
<dbReference type="EMBL" id="KV878970">
    <property type="protein sequence ID" value="OJK05155.1"/>
    <property type="molecule type" value="Genomic_DNA"/>
</dbReference>
<dbReference type="Pfam" id="PF00172">
    <property type="entry name" value="Zn_clus"/>
    <property type="match status" value="1"/>
</dbReference>
<dbReference type="VEuPathDB" id="FungiDB:ASPACDRAFT_110411"/>
<feature type="compositionally biased region" description="Polar residues" evidence="6">
    <location>
        <begin position="64"/>
        <end position="86"/>
    </location>
</feature>
<sequence length="506" mass="56464">MPRAGPACLTCREKCRKCDRGRPSCERCISKGLVCGGYPEQFRFCGIASRGKWKGARIPVSNRALTREQSSATEGLSDGVTGSTSVAMAGDSPRSPTKESSISDDSNQPLAELSDDISTVLVLPLTERLLTHYDKVICPHQIAEVGDDDNNPYRAFILPLARKQIGLLYAVLGLSASHLGRLIGDEAMHEATAVEYRLKAIRALSGEIRKSQRTSLREEEQDTVLAIIQLLLLHDISESGVSSHGIHITGAMSVYKQLIADGLNGRRQRAVFFLGNLAWLDIVRAFAGAERMCFSQDVRDLVAYACDDMFEQVNGVPREIFLIIGDALEKSKEHMLGWLSWDEYQLALHLAKQKLYSWDPHCRTYPTSDPLWMAIAEAHKFACVLRILRLMDPHRPARDSEIQECVIKILDATAMISSDCSVIELVVLPLFMAGADCLSPHSRYYILGRLREIERRSEFRNPVPNDLLKKVWDARAAQSPDDDTNISWTTFTQAPGLVRPHDYLIL</sequence>
<feature type="compositionally biased region" description="Polar residues" evidence="6">
    <location>
        <begin position="94"/>
        <end position="109"/>
    </location>
</feature>
<gene>
    <name evidence="8" type="ORF">ASPACDRAFT_110411</name>
</gene>
<dbReference type="Proteomes" id="UP000184546">
    <property type="component" value="Unassembled WGS sequence"/>
</dbReference>
<dbReference type="Pfam" id="PF11951">
    <property type="entry name" value="Fungal_trans_2"/>
    <property type="match status" value="1"/>
</dbReference>
<evidence type="ECO:0000256" key="5">
    <source>
        <dbReference type="ARBA" id="ARBA00023242"/>
    </source>
</evidence>
<dbReference type="GeneID" id="30969290"/>
<keyword evidence="5" id="KW-0539">Nucleus</keyword>
<evidence type="ECO:0000256" key="1">
    <source>
        <dbReference type="ARBA" id="ARBA00004123"/>
    </source>
</evidence>
<evidence type="ECO:0000256" key="2">
    <source>
        <dbReference type="ARBA" id="ARBA00023015"/>
    </source>
</evidence>
<dbReference type="PROSITE" id="PS50048">
    <property type="entry name" value="ZN2_CY6_FUNGAL_2"/>
    <property type="match status" value="1"/>
</dbReference>
<organism evidence="8 9">
    <name type="scientific">Aspergillus aculeatus (strain ATCC 16872 / CBS 172.66 / WB 5094)</name>
    <dbReference type="NCBI Taxonomy" id="690307"/>
    <lineage>
        <taxon>Eukaryota</taxon>
        <taxon>Fungi</taxon>
        <taxon>Dikarya</taxon>
        <taxon>Ascomycota</taxon>
        <taxon>Pezizomycotina</taxon>
        <taxon>Eurotiomycetes</taxon>
        <taxon>Eurotiomycetidae</taxon>
        <taxon>Eurotiales</taxon>
        <taxon>Aspergillaceae</taxon>
        <taxon>Aspergillus</taxon>
        <taxon>Aspergillus subgen. Circumdati</taxon>
    </lineage>
</organism>
<dbReference type="OrthoDB" id="25818at2759"/>
<keyword evidence="3" id="KW-0238">DNA-binding</keyword>
<dbReference type="PANTHER" id="PTHR37534:SF49">
    <property type="entry name" value="LYSINE BIOSYNTHESIS REGULATORY PROTEIN LYS14"/>
    <property type="match status" value="1"/>
</dbReference>
<dbReference type="SMART" id="SM00066">
    <property type="entry name" value="GAL4"/>
    <property type="match status" value="1"/>
</dbReference>
<dbReference type="GO" id="GO:0008270">
    <property type="term" value="F:zinc ion binding"/>
    <property type="evidence" value="ECO:0007669"/>
    <property type="project" value="InterPro"/>
</dbReference>